<accession>A0A2A6RHD0</accession>
<evidence type="ECO:0000313" key="2">
    <source>
        <dbReference type="EMBL" id="PDW02351.1"/>
    </source>
</evidence>
<comment type="caution">
    <text evidence="2">The sequence shown here is derived from an EMBL/GenBank/DDBJ whole genome shotgun (WGS) entry which is preliminary data.</text>
</comment>
<dbReference type="InterPro" id="IPR027417">
    <property type="entry name" value="P-loop_NTPase"/>
</dbReference>
<protein>
    <recommendedName>
        <fullName evidence="1">AAA+ ATPase domain-containing protein</fullName>
    </recommendedName>
</protein>
<dbReference type="Proteomes" id="UP000220527">
    <property type="component" value="Unassembled WGS sequence"/>
</dbReference>
<dbReference type="SUPFAM" id="SSF52540">
    <property type="entry name" value="P-loop containing nucleoside triphosphate hydrolases"/>
    <property type="match status" value="1"/>
</dbReference>
<name>A0A2A6RHD0_9CHLR</name>
<sequence>MRELLLNSLEIENFRAFRHLQIERLGRVNLIVGKNNIGKTSLLEALYLYARQASFVAIWDVLEARGEGTRPPFERASSVEAINDQVTAIAQLFYGRIVLDHAPAAIRIGNILNVPATLTLDVSWQHATEAGIGEHAGPRIMNGLLVRRGKGAQVAYTFDQTALWLREPPQGWPCQYVTTTGLPPDQISSLWNATTLTDRETDVIVALQLIEPAVERVNLLTERAYPAVVKLTDTAEPVRLRSLGEGMNRLFTIILALVNAKNGLLLIDEIENGLHYAIQPRVWQIIFHIAQRLNVQLFATTHSWDCIEAFQIAADEHPEEGQIIKLGRKGNDIIASHFAEQAMAIITRDHIEVR</sequence>
<dbReference type="InterPro" id="IPR041685">
    <property type="entry name" value="AAA_GajA/Old/RecF-like"/>
</dbReference>
<dbReference type="GO" id="GO:0005524">
    <property type="term" value="F:ATP binding"/>
    <property type="evidence" value="ECO:0007669"/>
    <property type="project" value="InterPro"/>
</dbReference>
<evidence type="ECO:0000313" key="3">
    <source>
        <dbReference type="Proteomes" id="UP000220527"/>
    </source>
</evidence>
<organism evidence="2 3">
    <name type="scientific">Candidatus Viridilinea mediisalina</name>
    <dbReference type="NCBI Taxonomy" id="2024553"/>
    <lineage>
        <taxon>Bacteria</taxon>
        <taxon>Bacillati</taxon>
        <taxon>Chloroflexota</taxon>
        <taxon>Chloroflexia</taxon>
        <taxon>Chloroflexales</taxon>
        <taxon>Chloroflexineae</taxon>
        <taxon>Oscillochloridaceae</taxon>
        <taxon>Candidatus Viridilinea</taxon>
    </lineage>
</organism>
<dbReference type="SMART" id="SM00382">
    <property type="entry name" value="AAA"/>
    <property type="match status" value="1"/>
</dbReference>
<evidence type="ECO:0000259" key="1">
    <source>
        <dbReference type="SMART" id="SM00382"/>
    </source>
</evidence>
<dbReference type="CDD" id="cd00267">
    <property type="entry name" value="ABC_ATPase"/>
    <property type="match status" value="1"/>
</dbReference>
<dbReference type="InterPro" id="IPR003959">
    <property type="entry name" value="ATPase_AAA_core"/>
</dbReference>
<dbReference type="PANTHER" id="PTHR43581">
    <property type="entry name" value="ATP/GTP PHOSPHATASE"/>
    <property type="match status" value="1"/>
</dbReference>
<gene>
    <name evidence="2" type="ORF">CJ255_14460</name>
</gene>
<dbReference type="GO" id="GO:0016887">
    <property type="term" value="F:ATP hydrolysis activity"/>
    <property type="evidence" value="ECO:0007669"/>
    <property type="project" value="InterPro"/>
</dbReference>
<dbReference type="AlphaFoldDB" id="A0A2A6RHD0"/>
<dbReference type="PANTHER" id="PTHR43581:SF4">
    <property type="entry name" value="ATP_GTP PHOSPHATASE"/>
    <property type="match status" value="1"/>
</dbReference>
<dbReference type="Pfam" id="PF13175">
    <property type="entry name" value="AAA_15"/>
    <property type="match status" value="1"/>
</dbReference>
<dbReference type="RefSeq" id="WP_097644812.1">
    <property type="nucleotide sequence ID" value="NZ_NQWI01000072.1"/>
</dbReference>
<dbReference type="InterPro" id="IPR051396">
    <property type="entry name" value="Bact_Antivir_Def_Nuclease"/>
</dbReference>
<keyword evidence="3" id="KW-1185">Reference proteome</keyword>
<dbReference type="OrthoDB" id="148252at2"/>
<dbReference type="Pfam" id="PF13304">
    <property type="entry name" value="AAA_21"/>
    <property type="match status" value="1"/>
</dbReference>
<proteinExistence type="predicted"/>
<dbReference type="EMBL" id="NQWI01000072">
    <property type="protein sequence ID" value="PDW02351.1"/>
    <property type="molecule type" value="Genomic_DNA"/>
</dbReference>
<feature type="domain" description="AAA+ ATPase" evidence="1">
    <location>
        <begin position="25"/>
        <end position="330"/>
    </location>
</feature>
<reference evidence="3" key="1">
    <citation type="submission" date="2017-08" db="EMBL/GenBank/DDBJ databases">
        <authorList>
            <person name="Grouzdev D.S."/>
            <person name="Gaisin V.A."/>
            <person name="Rysina M.S."/>
            <person name="Gorlenko V.M."/>
        </authorList>
    </citation>
    <scope>NUCLEOTIDE SEQUENCE [LARGE SCALE GENOMIC DNA]</scope>
    <source>
        <strain evidence="3">Kir15-3F</strain>
    </source>
</reference>
<dbReference type="Gene3D" id="3.40.50.300">
    <property type="entry name" value="P-loop containing nucleotide triphosphate hydrolases"/>
    <property type="match status" value="2"/>
</dbReference>
<dbReference type="InterPro" id="IPR003593">
    <property type="entry name" value="AAA+_ATPase"/>
</dbReference>